<sequence>MSSSLQKVCVCSPCCAISFAWIRGRLDRLDDGGNVRLPTLWSRDEESAESPVTTLTNVELHIAVIDEWLCGPAVRGFVHAKRPGARRALRASAVKDQLQGL</sequence>
<proteinExistence type="predicted"/>
<keyword evidence="2" id="KW-1185">Reference proteome</keyword>
<protein>
    <submittedName>
        <fullName evidence="1">Uncharacterized protein</fullName>
    </submittedName>
</protein>
<reference evidence="1 2" key="1">
    <citation type="journal article" date="2019" name="Int. J. Syst. Evol. Microbiol.">
        <title>The Global Catalogue of Microorganisms (GCM) 10K type strain sequencing project: providing services to taxonomists for standard genome sequencing and annotation.</title>
        <authorList>
            <consortium name="The Broad Institute Genomics Platform"/>
            <consortium name="The Broad Institute Genome Sequencing Center for Infectious Disease"/>
            <person name="Wu L."/>
            <person name="Ma J."/>
        </authorList>
    </citation>
    <scope>NUCLEOTIDE SEQUENCE [LARGE SCALE GENOMIC DNA]</scope>
    <source>
        <strain evidence="1 2">JCM 10425</strain>
    </source>
</reference>
<evidence type="ECO:0000313" key="1">
    <source>
        <dbReference type="EMBL" id="GAA0238676.1"/>
    </source>
</evidence>
<comment type="caution">
    <text evidence="1">The sequence shown here is derived from an EMBL/GenBank/DDBJ whole genome shotgun (WGS) entry which is preliminary data.</text>
</comment>
<evidence type="ECO:0000313" key="2">
    <source>
        <dbReference type="Proteomes" id="UP001500967"/>
    </source>
</evidence>
<dbReference type="Proteomes" id="UP001500967">
    <property type="component" value="Unassembled WGS sequence"/>
</dbReference>
<gene>
    <name evidence="1" type="ORF">GCM10009539_25000</name>
</gene>
<accession>A0ABN0U4S5</accession>
<name>A0ABN0U4S5_9ACTN</name>
<dbReference type="EMBL" id="BAAAGX010000009">
    <property type="protein sequence ID" value="GAA0238676.1"/>
    <property type="molecule type" value="Genomic_DNA"/>
</dbReference>
<organism evidence="1 2">
    <name type="scientific">Cryptosporangium japonicum</name>
    <dbReference type="NCBI Taxonomy" id="80872"/>
    <lineage>
        <taxon>Bacteria</taxon>
        <taxon>Bacillati</taxon>
        <taxon>Actinomycetota</taxon>
        <taxon>Actinomycetes</taxon>
        <taxon>Cryptosporangiales</taxon>
        <taxon>Cryptosporangiaceae</taxon>
        <taxon>Cryptosporangium</taxon>
    </lineage>
</organism>